<evidence type="ECO:0000256" key="1">
    <source>
        <dbReference type="SAM" id="MobiDB-lite"/>
    </source>
</evidence>
<feature type="compositionally biased region" description="Low complexity" evidence="1">
    <location>
        <begin position="454"/>
        <end position="471"/>
    </location>
</feature>
<reference evidence="2 3" key="1">
    <citation type="submission" date="2022-06" db="EMBL/GenBank/DDBJ databases">
        <title>Genomic Encyclopedia of Archaeal and Bacterial Type Strains, Phase II (KMG-II): from individual species to whole genera.</title>
        <authorList>
            <person name="Goeker M."/>
        </authorList>
    </citation>
    <scope>NUCLEOTIDE SEQUENCE [LARGE SCALE GENOMIC DNA]</scope>
    <source>
        <strain evidence="2 3">DSM 44255</strain>
    </source>
</reference>
<organism evidence="2 3">
    <name type="scientific">Actinokineospora diospyrosa</name>
    <dbReference type="NCBI Taxonomy" id="103728"/>
    <lineage>
        <taxon>Bacteria</taxon>
        <taxon>Bacillati</taxon>
        <taxon>Actinomycetota</taxon>
        <taxon>Actinomycetes</taxon>
        <taxon>Pseudonocardiales</taxon>
        <taxon>Pseudonocardiaceae</taxon>
        <taxon>Actinokineospora</taxon>
    </lineage>
</organism>
<protein>
    <submittedName>
        <fullName evidence="2">Uncharacterized protein</fullName>
    </submittedName>
</protein>
<comment type="caution">
    <text evidence="2">The sequence shown here is derived from an EMBL/GenBank/DDBJ whole genome shotgun (WGS) entry which is preliminary data.</text>
</comment>
<evidence type="ECO:0000313" key="2">
    <source>
        <dbReference type="EMBL" id="MCP2271315.1"/>
    </source>
</evidence>
<keyword evidence="3" id="KW-1185">Reference proteome</keyword>
<dbReference type="EMBL" id="JAMTCO010000009">
    <property type="protein sequence ID" value="MCP2271315.1"/>
    <property type="molecule type" value="Genomic_DNA"/>
</dbReference>
<feature type="compositionally biased region" description="Low complexity" evidence="1">
    <location>
        <begin position="513"/>
        <end position="526"/>
    </location>
</feature>
<sequence length="552" mass="57276">MAITVERTGNALVLREPGSDEQAAVLASALPEERHRTAVVVGASAWPALARLDPWLVADLDDQVDTGVRLLAAHASTMTAGEVSLARRLADRLGVEVVAPDGDLYTLADGHTFASGLGWVAHGAGSDRRPIGHRFPEPWWQGYLPAGLEQIPLGLWLRTPGGPAREDDPLRWIQPDPERPTIVVGAPGEQPPTAAAVVEALDAFPQDMRGKVVLACYGTDIAQAVARERGTAVRALHGLPSTQGLVHLDPDGHFAWYPFAVESVYRPGCAPVLDRWVAPMPSLAMFAPARYRLTPGWSLDVLARGLLARPDTLPVDPTLLTPTGPTPELLLACGPTIPAAVIAALTEVLDQLPDSTKSTLQVLPTTPGATLAARTLTAHLSGTPRPTAAPWPEDHTQRISATDIWGATALPRVTAGSSLLTPETFPWTDEDPLDTPPPVLPRTTGTSPTPPSSSPIATPATATSSSPTTTPSPVPGRLLTTPSASSKAPAGAPPLAPSDPVTGDRGPIPTPASPAAASSISPSAFPTTPPAALPLADPVIGDRGPAPALASP</sequence>
<evidence type="ECO:0000313" key="3">
    <source>
        <dbReference type="Proteomes" id="UP001205185"/>
    </source>
</evidence>
<feature type="region of interest" description="Disordered" evidence="1">
    <location>
        <begin position="421"/>
        <end position="552"/>
    </location>
</feature>
<feature type="non-terminal residue" evidence="2">
    <location>
        <position position="552"/>
    </location>
</feature>
<gene>
    <name evidence="2" type="ORF">LV75_003829</name>
</gene>
<dbReference type="Proteomes" id="UP001205185">
    <property type="component" value="Unassembled WGS sequence"/>
</dbReference>
<name>A0ABT1IF80_9PSEU</name>
<accession>A0ABT1IF80</accession>
<proteinExistence type="predicted"/>